<proteinExistence type="predicted"/>
<keyword evidence="1" id="KW-0812">Transmembrane</keyword>
<dbReference type="EMBL" id="CAEY01000557">
    <property type="status" value="NOT_ANNOTATED_CDS"/>
    <property type="molecule type" value="Genomic_DNA"/>
</dbReference>
<name>T1KUH0_TETUR</name>
<reference evidence="2" key="2">
    <citation type="submission" date="2015-06" db="UniProtKB">
        <authorList>
            <consortium name="EnsemblMetazoa"/>
        </authorList>
    </citation>
    <scope>IDENTIFICATION</scope>
</reference>
<organism evidence="2 3">
    <name type="scientific">Tetranychus urticae</name>
    <name type="common">Two-spotted spider mite</name>
    <dbReference type="NCBI Taxonomy" id="32264"/>
    <lineage>
        <taxon>Eukaryota</taxon>
        <taxon>Metazoa</taxon>
        <taxon>Ecdysozoa</taxon>
        <taxon>Arthropoda</taxon>
        <taxon>Chelicerata</taxon>
        <taxon>Arachnida</taxon>
        <taxon>Acari</taxon>
        <taxon>Acariformes</taxon>
        <taxon>Trombidiformes</taxon>
        <taxon>Prostigmata</taxon>
        <taxon>Eleutherengona</taxon>
        <taxon>Raphignathae</taxon>
        <taxon>Tetranychoidea</taxon>
        <taxon>Tetranychidae</taxon>
        <taxon>Tetranychus</taxon>
    </lineage>
</organism>
<feature type="transmembrane region" description="Helical" evidence="1">
    <location>
        <begin position="25"/>
        <end position="48"/>
    </location>
</feature>
<dbReference type="Proteomes" id="UP000015104">
    <property type="component" value="Unassembled WGS sequence"/>
</dbReference>
<dbReference type="HOGENOM" id="CLU_066525_0_0_1"/>
<keyword evidence="1" id="KW-1133">Transmembrane helix</keyword>
<keyword evidence="1" id="KW-0472">Membrane</keyword>
<dbReference type="EnsemblMetazoa" id="tetur21g03360.1">
    <property type="protein sequence ID" value="tetur21g03360.1"/>
    <property type="gene ID" value="tetur21g03360"/>
</dbReference>
<evidence type="ECO:0000313" key="3">
    <source>
        <dbReference type="Proteomes" id="UP000015104"/>
    </source>
</evidence>
<feature type="transmembrane region" description="Helical" evidence="1">
    <location>
        <begin position="147"/>
        <end position="173"/>
    </location>
</feature>
<sequence>MNAEEAVQENRLFKRKSYFGTYKRLFLFCTELICLISIITINSLYFNLDLNSKLGVYALCRVILNITLSTSRFILILVLVVKSKAKASYLDSLHSIGVHKDHELKRFITQQQLYKNIVFATFLILQYALDVWNYFNIDINSVWKMSFHTILVSAYPAIYLIILREIVGVCIHLQAAFKLVNSKVDSLVNNQSTNLKSMICCRRYYSYAVKATKSVENYFRYFVTFYFVKYACYSIMNIVDAFGDRSMHLYWVLHTIIDTLLMIYLTINLISVNLLSRESLDNLYELSFKMKKMDMKYENEIFIGRVLFTDVGFTFANLFTINTQFIASMFTLSLTIILALANFLYQ</sequence>
<evidence type="ECO:0008006" key="4">
    <source>
        <dbReference type="Google" id="ProtNLM"/>
    </source>
</evidence>
<accession>T1KUH0</accession>
<evidence type="ECO:0000256" key="1">
    <source>
        <dbReference type="SAM" id="Phobius"/>
    </source>
</evidence>
<feature type="transmembrane region" description="Helical" evidence="1">
    <location>
        <begin position="113"/>
        <end position="135"/>
    </location>
</feature>
<dbReference type="AlphaFoldDB" id="T1KUH0"/>
<protein>
    <recommendedName>
        <fullName evidence="4">Gustatory receptor</fullName>
    </recommendedName>
</protein>
<feature type="transmembrane region" description="Helical" evidence="1">
    <location>
        <begin position="297"/>
        <end position="319"/>
    </location>
</feature>
<feature type="transmembrane region" description="Helical" evidence="1">
    <location>
        <begin position="54"/>
        <end position="81"/>
    </location>
</feature>
<keyword evidence="3" id="KW-1185">Reference proteome</keyword>
<reference evidence="3" key="1">
    <citation type="submission" date="2011-08" db="EMBL/GenBank/DDBJ databases">
        <authorList>
            <person name="Rombauts S."/>
        </authorList>
    </citation>
    <scope>NUCLEOTIDE SEQUENCE</scope>
    <source>
        <strain evidence="3">London</strain>
    </source>
</reference>
<evidence type="ECO:0000313" key="2">
    <source>
        <dbReference type="EnsemblMetazoa" id="tetur21g03360.1"/>
    </source>
</evidence>
<feature type="transmembrane region" description="Helical" evidence="1">
    <location>
        <begin position="251"/>
        <end position="276"/>
    </location>
</feature>
<feature type="transmembrane region" description="Helical" evidence="1">
    <location>
        <begin position="325"/>
        <end position="345"/>
    </location>
</feature>
<feature type="transmembrane region" description="Helical" evidence="1">
    <location>
        <begin position="218"/>
        <end position="239"/>
    </location>
</feature>